<gene>
    <name evidence="1" type="ORF">ANCCEY_02837</name>
</gene>
<evidence type="ECO:0000313" key="1">
    <source>
        <dbReference type="EMBL" id="EPB78054.1"/>
    </source>
</evidence>
<dbReference type="Proteomes" id="UP000054495">
    <property type="component" value="Unassembled WGS sequence"/>
</dbReference>
<organism evidence="1 2">
    <name type="scientific">Ancylostoma ceylanicum</name>
    <dbReference type="NCBI Taxonomy" id="53326"/>
    <lineage>
        <taxon>Eukaryota</taxon>
        <taxon>Metazoa</taxon>
        <taxon>Ecdysozoa</taxon>
        <taxon>Nematoda</taxon>
        <taxon>Chromadorea</taxon>
        <taxon>Rhabditida</taxon>
        <taxon>Rhabditina</taxon>
        <taxon>Rhabditomorpha</taxon>
        <taxon>Strongyloidea</taxon>
        <taxon>Ancylostomatidae</taxon>
        <taxon>Ancylostomatinae</taxon>
        <taxon>Ancylostoma</taxon>
    </lineage>
</organism>
<dbReference type="EMBL" id="KE124821">
    <property type="protein sequence ID" value="EPB78054.1"/>
    <property type="molecule type" value="Genomic_DNA"/>
</dbReference>
<reference evidence="1 2" key="1">
    <citation type="submission" date="2013-05" db="EMBL/GenBank/DDBJ databases">
        <title>Draft genome of the parasitic nematode Anyclostoma ceylanicum.</title>
        <authorList>
            <person name="Mitreva M."/>
        </authorList>
    </citation>
    <scope>NUCLEOTIDE SEQUENCE [LARGE SCALE GENOMIC DNA]</scope>
</reference>
<accession>A0A0D6M1U5</accession>
<dbReference type="AlphaFoldDB" id="A0A0D6M1U5"/>
<protein>
    <submittedName>
        <fullName evidence="1">Uncharacterized protein</fullName>
    </submittedName>
</protein>
<sequence length="97" mass="11098">MESRPAYSEEKRASQLFFLIDPEAQRANPKKFKSIGDVKRYYGDQVDAALKELQDVGETVEKMWHLFTPSTYEGAVLADVVRMDRIVELMTQVCSGH</sequence>
<proteinExistence type="predicted"/>
<evidence type="ECO:0000313" key="2">
    <source>
        <dbReference type="Proteomes" id="UP000054495"/>
    </source>
</evidence>
<keyword evidence="2" id="KW-1185">Reference proteome</keyword>
<name>A0A0D6M1U5_9BILA</name>